<protein>
    <submittedName>
        <fullName evidence="2">Uncharacterized protein</fullName>
    </submittedName>
</protein>
<accession>A0A1G9I677</accession>
<evidence type="ECO:0000313" key="2">
    <source>
        <dbReference type="EMBL" id="SDL20731.1"/>
    </source>
</evidence>
<dbReference type="AlphaFoldDB" id="A0A1G9I677"/>
<name>A0A1G9I677_9HYPH</name>
<evidence type="ECO:0000313" key="3">
    <source>
        <dbReference type="Proteomes" id="UP000198894"/>
    </source>
</evidence>
<reference evidence="3" key="1">
    <citation type="submission" date="2016-10" db="EMBL/GenBank/DDBJ databases">
        <authorList>
            <person name="Varghese N."/>
            <person name="Submissions S."/>
        </authorList>
    </citation>
    <scope>NUCLEOTIDE SEQUENCE [LARGE SCALE GENOMIC DNA]</scope>
    <source>
        <strain evidence="3">CGMCC 1.11022</strain>
    </source>
</reference>
<proteinExistence type="predicted"/>
<keyword evidence="3" id="KW-1185">Reference proteome</keyword>
<dbReference type="Proteomes" id="UP000198894">
    <property type="component" value="Unassembled WGS sequence"/>
</dbReference>
<gene>
    <name evidence="2" type="ORF">SAMN05428953_12944</name>
</gene>
<sequence length="39" mass="4256">MSYERMAGWESSVPVGRREQPERGGGDGAVLITGRYGRS</sequence>
<evidence type="ECO:0000256" key="1">
    <source>
        <dbReference type="SAM" id="MobiDB-lite"/>
    </source>
</evidence>
<dbReference type="EMBL" id="FNEE01000029">
    <property type="protein sequence ID" value="SDL20731.1"/>
    <property type="molecule type" value="Genomic_DNA"/>
</dbReference>
<feature type="compositionally biased region" description="Basic and acidic residues" evidence="1">
    <location>
        <begin position="16"/>
        <end position="25"/>
    </location>
</feature>
<organism evidence="2 3">
    <name type="scientific">Mesorhizobium muleiense</name>
    <dbReference type="NCBI Taxonomy" id="1004279"/>
    <lineage>
        <taxon>Bacteria</taxon>
        <taxon>Pseudomonadati</taxon>
        <taxon>Pseudomonadota</taxon>
        <taxon>Alphaproteobacteria</taxon>
        <taxon>Hyphomicrobiales</taxon>
        <taxon>Phyllobacteriaceae</taxon>
        <taxon>Mesorhizobium</taxon>
    </lineage>
</organism>
<feature type="region of interest" description="Disordered" evidence="1">
    <location>
        <begin position="1"/>
        <end position="39"/>
    </location>
</feature>